<dbReference type="GO" id="GO:0000049">
    <property type="term" value="F:tRNA binding"/>
    <property type="evidence" value="ECO:0007669"/>
    <property type="project" value="UniProtKB-UniRule"/>
</dbReference>
<dbReference type="OrthoDB" id="26399at2759"/>
<evidence type="ECO:0000256" key="1">
    <source>
        <dbReference type="ARBA" id="ARBA00009466"/>
    </source>
</evidence>
<dbReference type="InterPro" id="IPR016024">
    <property type="entry name" value="ARM-type_fold"/>
</dbReference>
<dbReference type="GO" id="GO:0071528">
    <property type="term" value="P:tRNA re-export from nucleus"/>
    <property type="evidence" value="ECO:0007669"/>
    <property type="project" value="UniProtKB-UniRule"/>
</dbReference>
<keyword evidence="2" id="KW-0820">tRNA-binding</keyword>
<dbReference type="GO" id="GO:0005643">
    <property type="term" value="C:nuclear pore"/>
    <property type="evidence" value="ECO:0007669"/>
    <property type="project" value="TreeGrafter"/>
</dbReference>
<reference evidence="4 5" key="1">
    <citation type="journal article" date="2011" name="PLoS Pathog.">
        <title>Endophytic Life Strategies Decoded by Genome and Transcriptome Analyses of the Mutualistic Root Symbiont Piriformospora indica.</title>
        <authorList>
            <person name="Zuccaro A."/>
            <person name="Lahrmann U."/>
            <person name="Guldener U."/>
            <person name="Langen G."/>
            <person name="Pfiffi S."/>
            <person name="Biedenkopf D."/>
            <person name="Wong P."/>
            <person name="Samans B."/>
            <person name="Grimm C."/>
            <person name="Basiewicz M."/>
            <person name="Murat C."/>
            <person name="Martin F."/>
            <person name="Kogel K.H."/>
        </authorList>
    </citation>
    <scope>NUCLEOTIDE SEQUENCE [LARGE SCALE GENOMIC DNA]</scope>
    <source>
        <strain evidence="4 5">DSM 11827</strain>
    </source>
</reference>
<dbReference type="SUPFAM" id="SSF48371">
    <property type="entry name" value="ARM repeat"/>
    <property type="match status" value="1"/>
</dbReference>
<evidence type="ECO:0000313" key="4">
    <source>
        <dbReference type="EMBL" id="CCA71575.1"/>
    </source>
</evidence>
<keyword evidence="2" id="KW-0813">Transport</keyword>
<evidence type="ECO:0000256" key="2">
    <source>
        <dbReference type="RuleBase" id="RU366037"/>
    </source>
</evidence>
<dbReference type="GO" id="GO:0016363">
    <property type="term" value="C:nuclear matrix"/>
    <property type="evidence" value="ECO:0007669"/>
    <property type="project" value="TreeGrafter"/>
</dbReference>
<dbReference type="Proteomes" id="UP000007148">
    <property type="component" value="Unassembled WGS sequence"/>
</dbReference>
<dbReference type="eggNOG" id="KOG2021">
    <property type="taxonomic scope" value="Eukaryota"/>
</dbReference>
<accession>G4TJT2</accession>
<dbReference type="PANTHER" id="PTHR15952:SF11">
    <property type="entry name" value="EXPORTIN-T"/>
    <property type="match status" value="1"/>
</dbReference>
<dbReference type="InterPro" id="IPR040017">
    <property type="entry name" value="XPOT"/>
</dbReference>
<dbReference type="InParanoid" id="G4TJT2"/>
<name>G4TJT2_SERID</name>
<comment type="subcellular location">
    <subcellularLocation>
        <location evidence="2">Nucleus</location>
    </subcellularLocation>
    <subcellularLocation>
        <location evidence="2">Cytoplasm</location>
    </subcellularLocation>
    <text evidence="2">Shuttles between the nucleus and the cytoplasm.</text>
</comment>
<keyword evidence="2" id="KW-0963">Cytoplasm</keyword>
<keyword evidence="5" id="KW-1185">Reference proteome</keyword>
<dbReference type="EMBL" id="CAFZ01000126">
    <property type="protein sequence ID" value="CCA71575.1"/>
    <property type="molecule type" value="Genomic_DNA"/>
</dbReference>
<dbReference type="Pfam" id="PF19282">
    <property type="entry name" value="Exportin-T"/>
    <property type="match status" value="1"/>
</dbReference>
<evidence type="ECO:0000313" key="5">
    <source>
        <dbReference type="Proteomes" id="UP000007148"/>
    </source>
</evidence>
<comment type="function">
    <text evidence="2">tRNA nucleus export receptor which facilitates tRNA translocation across the nuclear pore complex.</text>
</comment>
<proteinExistence type="inferred from homology"/>
<dbReference type="HOGENOM" id="CLU_004414_2_0_1"/>
<dbReference type="PANTHER" id="PTHR15952">
    <property type="entry name" value="EXPORTIN-T/LOS1"/>
    <property type="match status" value="1"/>
</dbReference>
<dbReference type="GO" id="GO:0005737">
    <property type="term" value="C:cytoplasm"/>
    <property type="evidence" value="ECO:0007669"/>
    <property type="project" value="UniProtKB-SubCell"/>
</dbReference>
<feature type="domain" description="Exportin-T C-terminal" evidence="3">
    <location>
        <begin position="11"/>
        <end position="696"/>
    </location>
</feature>
<dbReference type="STRING" id="1109443.G4TJT2"/>
<comment type="similarity">
    <text evidence="1 2">Belongs to the exportin family.</text>
</comment>
<gene>
    <name evidence="4" type="ORF">PIIN_05512</name>
</gene>
<dbReference type="AlphaFoldDB" id="G4TJT2"/>
<evidence type="ECO:0000259" key="3">
    <source>
        <dbReference type="Pfam" id="PF19282"/>
    </source>
</evidence>
<dbReference type="OMA" id="CALIDCH"/>
<keyword evidence="2" id="KW-0694">RNA-binding</keyword>
<dbReference type="FunCoup" id="G4TJT2">
    <property type="interactions" value="696"/>
</dbReference>
<dbReference type="GO" id="GO:0031267">
    <property type="term" value="F:small GTPase binding"/>
    <property type="evidence" value="ECO:0007669"/>
    <property type="project" value="InterPro"/>
</dbReference>
<keyword evidence="2" id="KW-0539">Nucleus</keyword>
<dbReference type="InterPro" id="IPR011989">
    <property type="entry name" value="ARM-like"/>
</dbReference>
<protein>
    <recommendedName>
        <fullName evidence="2">Exportin-T</fullName>
    </recommendedName>
    <alternativeName>
        <fullName evidence="2">Exportin(tRNA)</fullName>
    </alternativeName>
    <alternativeName>
        <fullName evidence="2">tRNA exportin</fullName>
    </alternativeName>
</protein>
<dbReference type="Gene3D" id="1.25.10.10">
    <property type="entry name" value="Leucine-rich Repeat Variant"/>
    <property type="match status" value="1"/>
</dbReference>
<sequence>MQPTTLPPDEMQAAAEMLIELVPLVLRFLADKFDDTSYVYKKERSASPHSHMTAQREEFLRATLNILIEKFKWDSEDDPEDTDSEDVSYFENMRKDIRKLMDSIYSINPELVTSIISERAQSALDSYESGAQLPWEEAELAIFLVFMFGELGAKDRGKGRLAFCMAPPNIPKEARKTIDYSEYPLTPQGEMMQSLLRSRISTYPNPTVAMQFFETVARYADFFKVRKENVLPALEAFLDTRGVHHPVMTVRRRVFYLFHRFVQVLRIDIDPQNVPAILTAIQDLLVIDAKIPDDFSHNEGEDFLGQLLKETTLFDAQLYIFEAAGALVSILWSMPEAQAVTLQNLIAPLLTHLSACLQKPPTGTEEDHQNALEVHHSICALGNIPKGFPEYPSPVPPDYIQPPIAEFRQMAEAILVSLGVMGHLKAIREAARFAFGRLIAAAGPTITEYVPRLMQALLSHFETTEFVDFISFIAHMTHKLQVQMQPVLDEVFIPLTTHVSSLIAQPITGTDDKTAHIDTKKAYLTFLNTVMHSNLGTIFISPRNVPNLQAFLDTILQMASDATDPLNQKLALTFINRFISSFGQSAPLADSAAPNSNIVVPGIEQYIYQRIFVTAFNIPTAPDFNMKDGQSTATLYEIASIFQTTVKVRGDEAVNYLATVFLPSQNLTPQMAAELVGNMQSMDKRGFQKYYTDLVKAYRQ</sequence>
<dbReference type="InterPro" id="IPR045546">
    <property type="entry name" value="Exportin-T_C"/>
</dbReference>
<organism evidence="4 5">
    <name type="scientific">Serendipita indica (strain DSM 11827)</name>
    <name type="common">Root endophyte fungus</name>
    <name type="synonym">Piriformospora indica</name>
    <dbReference type="NCBI Taxonomy" id="1109443"/>
    <lineage>
        <taxon>Eukaryota</taxon>
        <taxon>Fungi</taxon>
        <taxon>Dikarya</taxon>
        <taxon>Basidiomycota</taxon>
        <taxon>Agaricomycotina</taxon>
        <taxon>Agaricomycetes</taxon>
        <taxon>Sebacinales</taxon>
        <taxon>Serendipitaceae</taxon>
        <taxon>Serendipita</taxon>
    </lineage>
</organism>
<comment type="caution">
    <text evidence="4">The sequence shown here is derived from an EMBL/GenBank/DDBJ whole genome shotgun (WGS) entry which is preliminary data.</text>
</comment>